<dbReference type="InterPro" id="IPR025062">
    <property type="entry name" value="DUF4003"/>
</dbReference>
<dbReference type="Pfam" id="PF13170">
    <property type="entry name" value="DUF4003"/>
    <property type="match status" value="1"/>
</dbReference>
<reference evidence="2" key="1">
    <citation type="submission" date="2019-11" db="EMBL/GenBank/DDBJ databases">
        <authorList>
            <person name="Feng L."/>
        </authorList>
    </citation>
    <scope>NUCLEOTIDE SEQUENCE</scope>
    <source>
        <strain evidence="2">CnexileLFYP112</strain>
    </source>
</reference>
<protein>
    <recommendedName>
        <fullName evidence="3">DUF4003 domain-containing protein</fullName>
    </recommendedName>
</protein>
<evidence type="ECO:0008006" key="3">
    <source>
        <dbReference type="Google" id="ProtNLM"/>
    </source>
</evidence>
<dbReference type="AlphaFoldDB" id="A0A6N2RMA1"/>
<keyword evidence="1" id="KW-0812">Transmembrane</keyword>
<name>A0A6N2RMA1_9FIRM</name>
<evidence type="ECO:0000313" key="2">
    <source>
        <dbReference type="EMBL" id="VYS81311.1"/>
    </source>
</evidence>
<evidence type="ECO:0000256" key="1">
    <source>
        <dbReference type="SAM" id="Phobius"/>
    </source>
</evidence>
<proteinExistence type="predicted"/>
<keyword evidence="1" id="KW-0472">Membrane</keyword>
<dbReference type="EMBL" id="CACRTG010000001">
    <property type="protein sequence ID" value="VYS81311.1"/>
    <property type="molecule type" value="Genomic_DNA"/>
</dbReference>
<organism evidence="2">
    <name type="scientific">[Clostridium] nexile</name>
    <dbReference type="NCBI Taxonomy" id="29361"/>
    <lineage>
        <taxon>Bacteria</taxon>
        <taxon>Bacillati</taxon>
        <taxon>Bacillota</taxon>
        <taxon>Clostridia</taxon>
        <taxon>Lachnospirales</taxon>
        <taxon>Lachnospiraceae</taxon>
        <taxon>Tyzzerella</taxon>
    </lineage>
</organism>
<sequence>MNTIVREKCDLLIKNKDTLRQFFRLDGDMMMLAGSSFYVGIDVEADADKIKYCEQILKKNTKMLSEFRGNVRIPVLCKMAIAKDPQDYLISLQHIVEQMKHLRWMNGEYKVLAAMIIQDHEDSFAIPAIIDKMTNIFRGMKETHPWLTSDEDLPFAAMLAVSDLDTDQLIEEMEACYQMIIKTFPDKNASQSLSHVLAIDPSKTVVKCNRIRDIFATLKERKHKFGTGYELAILGTMSMLEFSVEQIVEEIIEADDYLKTKKGFGNFTMGEKRRRMYAALMVMDAHIPPASRSHQALLNSTLALVIAMEICMILIMTAVITTTTN</sequence>
<gene>
    <name evidence="2" type="ORF">CNLFYP112_00206</name>
</gene>
<feature type="transmembrane region" description="Helical" evidence="1">
    <location>
        <begin position="296"/>
        <end position="320"/>
    </location>
</feature>
<keyword evidence="1" id="KW-1133">Transmembrane helix</keyword>
<accession>A0A6N2RMA1</accession>